<accession>A0A0D7CKU5</accession>
<evidence type="ECO:0000256" key="1">
    <source>
        <dbReference type="SAM" id="SignalP"/>
    </source>
</evidence>
<keyword evidence="1" id="KW-0732">Signal</keyword>
<feature type="chain" id="PRO_5002318126" evidence="1">
    <location>
        <begin position="22"/>
        <end position="109"/>
    </location>
</feature>
<name>A0A0D7CKU5_9ACTN</name>
<evidence type="ECO:0000313" key="3">
    <source>
        <dbReference type="Proteomes" id="UP000032458"/>
    </source>
</evidence>
<feature type="signal peptide" evidence="1">
    <location>
        <begin position="1"/>
        <end position="21"/>
    </location>
</feature>
<dbReference type="Proteomes" id="UP000032458">
    <property type="component" value="Unassembled WGS sequence"/>
</dbReference>
<comment type="caution">
    <text evidence="2">The sequence shown here is derived from an EMBL/GenBank/DDBJ whole genome shotgun (WGS) entry which is preliminary data.</text>
</comment>
<organism evidence="2 3">
    <name type="scientific">Streptomyces natalensis ATCC 27448</name>
    <dbReference type="NCBI Taxonomy" id="1240678"/>
    <lineage>
        <taxon>Bacteria</taxon>
        <taxon>Bacillati</taxon>
        <taxon>Actinomycetota</taxon>
        <taxon>Actinomycetes</taxon>
        <taxon>Kitasatosporales</taxon>
        <taxon>Streptomycetaceae</taxon>
        <taxon>Streptomyces</taxon>
    </lineage>
</organism>
<dbReference type="RefSeq" id="WP_030064774.1">
    <property type="nucleotide sequence ID" value="NZ_JRKI01000026.1"/>
</dbReference>
<dbReference type="AlphaFoldDB" id="A0A0D7CKU5"/>
<gene>
    <name evidence="2" type="ORF">SNA_17700</name>
</gene>
<keyword evidence="3" id="KW-1185">Reference proteome</keyword>
<dbReference type="PATRIC" id="fig|1240678.4.peg.3727"/>
<proteinExistence type="predicted"/>
<evidence type="ECO:0000313" key="2">
    <source>
        <dbReference type="EMBL" id="KIZ16834.1"/>
    </source>
</evidence>
<reference evidence="2 3" key="1">
    <citation type="submission" date="2014-09" db="EMBL/GenBank/DDBJ databases">
        <title>Draft genome sequence of Streptomyces natalensis ATCC 27448, producer of the antifungal pimaricin.</title>
        <authorList>
            <person name="Mendes M.V."/>
            <person name="Beites T."/>
            <person name="Pires S."/>
            <person name="Santos C.L."/>
            <person name="Moradas-Ferreira P."/>
        </authorList>
    </citation>
    <scope>NUCLEOTIDE SEQUENCE [LARGE SCALE GENOMIC DNA]</scope>
    <source>
        <strain evidence="2 3">ATCC 27448</strain>
    </source>
</reference>
<sequence>MALLPVQAVVAAGLTPTMASAAAGGDKVPLGSANTWIEVANGGGSSVTVTVTVQNNSYKGLTLPNRTVTVAASGSAKIPLDASLHGDTNNQASIGYSGVTSVTVGAFRI</sequence>
<dbReference type="EMBL" id="JRKI01000026">
    <property type="protein sequence ID" value="KIZ16834.1"/>
    <property type="molecule type" value="Genomic_DNA"/>
</dbReference>
<protein>
    <submittedName>
        <fullName evidence="2">Uncharacterized protein</fullName>
    </submittedName>
</protein>